<name>A0ABN9DH09_9NEOB</name>
<accession>A0ABN9DH09</accession>
<dbReference type="EMBL" id="CATNWA010014448">
    <property type="protein sequence ID" value="CAI9571889.1"/>
    <property type="molecule type" value="Genomic_DNA"/>
</dbReference>
<protein>
    <submittedName>
        <fullName evidence="1">Uncharacterized protein</fullName>
    </submittedName>
</protein>
<proteinExistence type="predicted"/>
<feature type="non-terminal residue" evidence="1">
    <location>
        <position position="71"/>
    </location>
</feature>
<sequence>MTIGVPLCPEGHSGHQIAMLRAPRERAQAGGGEAVYKQPPAPALLPSGHLYTTARREVVNKHDAYSKLCTI</sequence>
<keyword evidence="2" id="KW-1185">Reference proteome</keyword>
<dbReference type="Proteomes" id="UP001162483">
    <property type="component" value="Unassembled WGS sequence"/>
</dbReference>
<comment type="caution">
    <text evidence="1">The sequence shown here is derived from an EMBL/GenBank/DDBJ whole genome shotgun (WGS) entry which is preliminary data.</text>
</comment>
<evidence type="ECO:0000313" key="2">
    <source>
        <dbReference type="Proteomes" id="UP001162483"/>
    </source>
</evidence>
<gene>
    <name evidence="1" type="ORF">SPARVUS_LOCUS7320554</name>
</gene>
<reference evidence="1" key="1">
    <citation type="submission" date="2023-05" db="EMBL/GenBank/DDBJ databases">
        <authorList>
            <person name="Stuckert A."/>
        </authorList>
    </citation>
    <scope>NUCLEOTIDE SEQUENCE</scope>
</reference>
<organism evidence="1 2">
    <name type="scientific">Staurois parvus</name>
    <dbReference type="NCBI Taxonomy" id="386267"/>
    <lineage>
        <taxon>Eukaryota</taxon>
        <taxon>Metazoa</taxon>
        <taxon>Chordata</taxon>
        <taxon>Craniata</taxon>
        <taxon>Vertebrata</taxon>
        <taxon>Euteleostomi</taxon>
        <taxon>Amphibia</taxon>
        <taxon>Batrachia</taxon>
        <taxon>Anura</taxon>
        <taxon>Neobatrachia</taxon>
        <taxon>Ranoidea</taxon>
        <taxon>Ranidae</taxon>
        <taxon>Staurois</taxon>
    </lineage>
</organism>
<evidence type="ECO:0000313" key="1">
    <source>
        <dbReference type="EMBL" id="CAI9571889.1"/>
    </source>
</evidence>